<dbReference type="Bgee" id="ENSGGOG00000007542">
    <property type="expression patterns" value="Expressed in adult mammalian kidney and 2 other cell types or tissues"/>
</dbReference>
<dbReference type="Ensembl" id="ENSGGOT00000048695.1">
    <property type="protein sequence ID" value="ENSGGOP00000043621.1"/>
    <property type="gene ID" value="ENSGGOG00000007542.3"/>
</dbReference>
<name>A0A2I2Z943_GORGO</name>
<keyword evidence="3" id="KW-1185">Reference proteome</keyword>
<dbReference type="Proteomes" id="UP000001519">
    <property type="component" value="Chromosome 6"/>
</dbReference>
<feature type="compositionally biased region" description="Low complexity" evidence="1">
    <location>
        <begin position="61"/>
        <end position="94"/>
    </location>
</feature>
<protein>
    <submittedName>
        <fullName evidence="2">Transcription factor AP-2 alpha</fullName>
    </submittedName>
</protein>
<feature type="region of interest" description="Disordered" evidence="1">
    <location>
        <begin position="1"/>
        <end position="121"/>
    </location>
</feature>
<accession>A0A2I2Z943</accession>
<gene>
    <name evidence="2" type="primary">TFAP2A</name>
</gene>
<dbReference type="EMBL" id="CABD030043269">
    <property type="status" value="NOT_ANNOTATED_CDS"/>
    <property type="molecule type" value="Genomic_DNA"/>
</dbReference>
<reference evidence="2" key="3">
    <citation type="submission" date="2025-08" db="UniProtKB">
        <authorList>
            <consortium name="Ensembl"/>
        </authorList>
    </citation>
    <scope>IDENTIFICATION</scope>
</reference>
<reference evidence="2" key="4">
    <citation type="submission" date="2025-09" db="UniProtKB">
        <authorList>
            <consortium name="Ensembl"/>
        </authorList>
    </citation>
    <scope>IDENTIFICATION</scope>
</reference>
<feature type="compositionally biased region" description="Basic and acidic residues" evidence="1">
    <location>
        <begin position="9"/>
        <end position="22"/>
    </location>
</feature>
<dbReference type="AlphaFoldDB" id="A0A2I2Z943"/>
<sequence>MKMLWKLTDNIKYEDCEDRHDGTSNGTARLPQLGTPEPPARPAAAAAPRLARPEAEPGVWASAHAPGAASPAVGPGSSQGLQAARGPPARPTRAQLRTRRPLDPLLTSRHRGGPACRRPGY</sequence>
<organism evidence="2 3">
    <name type="scientific">Gorilla gorilla gorilla</name>
    <name type="common">Western lowland gorilla</name>
    <dbReference type="NCBI Taxonomy" id="9595"/>
    <lineage>
        <taxon>Eukaryota</taxon>
        <taxon>Metazoa</taxon>
        <taxon>Chordata</taxon>
        <taxon>Craniata</taxon>
        <taxon>Vertebrata</taxon>
        <taxon>Euteleostomi</taxon>
        <taxon>Mammalia</taxon>
        <taxon>Eutheria</taxon>
        <taxon>Euarchontoglires</taxon>
        <taxon>Primates</taxon>
        <taxon>Haplorrhini</taxon>
        <taxon>Catarrhini</taxon>
        <taxon>Hominidae</taxon>
        <taxon>Gorilla</taxon>
    </lineage>
</organism>
<reference evidence="3" key="1">
    <citation type="submission" date="2011-05" db="EMBL/GenBank/DDBJ databases">
        <title>Insights into the evolution of the great apes provided by the gorilla genome.</title>
        <authorList>
            <person name="Scally A."/>
        </authorList>
    </citation>
    <scope>NUCLEOTIDE SEQUENCE [LARGE SCALE GENOMIC DNA]</scope>
</reference>
<evidence type="ECO:0000313" key="2">
    <source>
        <dbReference type="Ensembl" id="ENSGGOP00000043621.1"/>
    </source>
</evidence>
<dbReference type="GeneTree" id="ENSGT00950000182848"/>
<evidence type="ECO:0000313" key="3">
    <source>
        <dbReference type="Proteomes" id="UP000001519"/>
    </source>
</evidence>
<dbReference type="EMBL" id="CABD030043268">
    <property type="status" value="NOT_ANNOTATED_CDS"/>
    <property type="molecule type" value="Genomic_DNA"/>
</dbReference>
<evidence type="ECO:0000256" key="1">
    <source>
        <dbReference type="SAM" id="MobiDB-lite"/>
    </source>
</evidence>
<reference evidence="2 3" key="2">
    <citation type="journal article" date="2012" name="Nature">
        <title>Insights into hominid evolution from the gorilla genome sequence.</title>
        <authorList>
            <person name="Scally A."/>
            <person name="Dutheil J.Y."/>
            <person name="Hillier L.W."/>
            <person name="Jordan G.E."/>
            <person name="Goodhead I."/>
            <person name="Herrero J."/>
            <person name="Hobolth A."/>
            <person name="Lappalainen T."/>
            <person name="Mailund T."/>
            <person name="Marques-Bonet T."/>
            <person name="McCarthy S."/>
            <person name="Montgomery S.H."/>
            <person name="Schwalie P.C."/>
            <person name="Tang Y.A."/>
            <person name="Ward M.C."/>
            <person name="Xue Y."/>
            <person name="Yngvadottir B."/>
            <person name="Alkan C."/>
            <person name="Andersen L.N."/>
            <person name="Ayub Q."/>
            <person name="Ball E.V."/>
            <person name="Beal K."/>
            <person name="Bradley B.J."/>
            <person name="Chen Y."/>
            <person name="Clee C.M."/>
            <person name="Fitzgerald S."/>
            <person name="Graves T.A."/>
            <person name="Gu Y."/>
            <person name="Heath P."/>
            <person name="Heger A."/>
            <person name="Karakoc E."/>
            <person name="Kolb-Kokocinski A."/>
            <person name="Laird G.K."/>
            <person name="Lunter G."/>
            <person name="Meader S."/>
            <person name="Mort M."/>
            <person name="Mullikin J.C."/>
            <person name="Munch K."/>
            <person name="O'Connor T.D."/>
            <person name="Phillips A.D."/>
            <person name="Prado-Martinez J."/>
            <person name="Rogers A.S."/>
            <person name="Sajjadian S."/>
            <person name="Schmidt D."/>
            <person name="Shaw K."/>
            <person name="Simpson J.T."/>
            <person name="Stenson P.D."/>
            <person name="Turner D.J."/>
            <person name="Vigilant L."/>
            <person name="Vilella A.J."/>
            <person name="Whitener W."/>
            <person name="Zhu B."/>
            <person name="Cooper D.N."/>
            <person name="de Jong P."/>
            <person name="Dermitzakis E.T."/>
            <person name="Eichler E.E."/>
            <person name="Flicek P."/>
            <person name="Goldman N."/>
            <person name="Mundy N.I."/>
            <person name="Ning Z."/>
            <person name="Odom D.T."/>
            <person name="Ponting C.P."/>
            <person name="Quail M.A."/>
            <person name="Ryder O.A."/>
            <person name="Searle S.M."/>
            <person name="Warren W.C."/>
            <person name="Wilson R.K."/>
            <person name="Schierup M.H."/>
            <person name="Rogers J."/>
            <person name="Tyler-Smith C."/>
            <person name="Durbin R."/>
        </authorList>
    </citation>
    <scope>NUCLEOTIDE SEQUENCE [LARGE SCALE GENOMIC DNA]</scope>
</reference>
<proteinExistence type="predicted"/>